<proteinExistence type="predicted"/>
<dbReference type="Proteomes" id="UP000018861">
    <property type="component" value="Unassembled WGS sequence"/>
</dbReference>
<dbReference type="EMBL" id="BAIQ01000010">
    <property type="protein sequence ID" value="GAE14995.1"/>
    <property type="molecule type" value="Genomic_DNA"/>
</dbReference>
<name>W4P5K3_9BACE</name>
<evidence type="ECO:0000313" key="2">
    <source>
        <dbReference type="Proteomes" id="UP000018861"/>
    </source>
</evidence>
<comment type="caution">
    <text evidence="1">The sequence shown here is derived from an EMBL/GenBank/DDBJ whole genome shotgun (WGS) entry which is preliminary data.</text>
</comment>
<dbReference type="PROSITE" id="PS51257">
    <property type="entry name" value="PROKAR_LIPOPROTEIN"/>
    <property type="match status" value="1"/>
</dbReference>
<sequence>MKHFLLFSSLLISLTCSCQQIDSICGIYEYIYPDSTPELCENQYIVLEKAEKGNIVGYYYGTTDEFDEAREGYLPGFFVTRMDSLQINKDTISFILKVPNKDIFTQPIPLSIKTALQASEKQLQVWDVAPLLNCSKKYKGVVKNNAIFFYFEDEKHVLDKTFKKQKTDSPNLQSLRHCSLHRTNDTIRIGKS</sequence>
<dbReference type="AlphaFoldDB" id="W4P5K3"/>
<accession>W4P5K3</accession>
<protein>
    <recommendedName>
        <fullName evidence="3">Lipoprotein</fullName>
    </recommendedName>
</protein>
<evidence type="ECO:0008006" key="3">
    <source>
        <dbReference type="Google" id="ProtNLM"/>
    </source>
</evidence>
<evidence type="ECO:0000313" key="1">
    <source>
        <dbReference type="EMBL" id="GAE14995.1"/>
    </source>
</evidence>
<organism evidence="1 2">
    <name type="scientific">Bacteroides pyogenes JCM 6292</name>
    <dbReference type="NCBI Taxonomy" id="1235809"/>
    <lineage>
        <taxon>Bacteria</taxon>
        <taxon>Pseudomonadati</taxon>
        <taxon>Bacteroidota</taxon>
        <taxon>Bacteroidia</taxon>
        <taxon>Bacteroidales</taxon>
        <taxon>Bacteroidaceae</taxon>
        <taxon>Bacteroides</taxon>
    </lineage>
</organism>
<gene>
    <name evidence="1" type="ORF">JCM6292_1216</name>
</gene>
<reference evidence="1 2" key="1">
    <citation type="journal article" date="2014" name="Genome Announc.">
        <title>Draft Genome Sequences of Three Strains of Bacteroides pyogenes Isolated from a Cat and Swine.</title>
        <authorList>
            <person name="Sakamoto M."/>
            <person name="Oshima K."/>
            <person name="Suda W."/>
            <person name="Kitamura K."/>
            <person name="Iida T."/>
            <person name="Hattori M."/>
            <person name="Ohkuma M."/>
        </authorList>
    </citation>
    <scope>NUCLEOTIDE SEQUENCE [LARGE SCALE GENOMIC DNA]</scope>
    <source>
        <strain evidence="1 2">JCM 6292</strain>
    </source>
</reference>